<dbReference type="CDD" id="cd04301">
    <property type="entry name" value="NAT_SF"/>
    <property type="match status" value="1"/>
</dbReference>
<proteinExistence type="predicted"/>
<dbReference type="InterPro" id="IPR000182">
    <property type="entry name" value="GNAT_dom"/>
</dbReference>
<dbReference type="InterPro" id="IPR016181">
    <property type="entry name" value="Acyl_CoA_acyltransferase"/>
</dbReference>
<gene>
    <name evidence="2" type="ORF">SAMN04488505_101364</name>
</gene>
<protein>
    <submittedName>
        <fullName evidence="2">ElaA protein</fullName>
    </submittedName>
</protein>
<dbReference type="Proteomes" id="UP000198984">
    <property type="component" value="Unassembled WGS sequence"/>
</dbReference>
<keyword evidence="3" id="KW-1185">Reference proteome</keyword>
<accession>A0A1H7HWC3</accession>
<evidence type="ECO:0000313" key="3">
    <source>
        <dbReference type="Proteomes" id="UP000198984"/>
    </source>
</evidence>
<dbReference type="Pfam" id="PF13673">
    <property type="entry name" value="Acetyltransf_10"/>
    <property type="match status" value="1"/>
</dbReference>
<evidence type="ECO:0000313" key="2">
    <source>
        <dbReference type="EMBL" id="SEK52525.1"/>
    </source>
</evidence>
<dbReference type="Gene3D" id="3.40.630.30">
    <property type="match status" value="1"/>
</dbReference>
<dbReference type="RefSeq" id="WP_238386457.1">
    <property type="nucleotide sequence ID" value="NZ_FOBB01000001.1"/>
</dbReference>
<dbReference type="GO" id="GO:0016747">
    <property type="term" value="F:acyltransferase activity, transferring groups other than amino-acyl groups"/>
    <property type="evidence" value="ECO:0007669"/>
    <property type="project" value="InterPro"/>
</dbReference>
<dbReference type="SUPFAM" id="SSF55729">
    <property type="entry name" value="Acyl-CoA N-acyltransferases (Nat)"/>
    <property type="match status" value="1"/>
</dbReference>
<dbReference type="PROSITE" id="PS51186">
    <property type="entry name" value="GNAT"/>
    <property type="match status" value="1"/>
</dbReference>
<reference evidence="2 3" key="1">
    <citation type="submission" date="2016-10" db="EMBL/GenBank/DDBJ databases">
        <authorList>
            <person name="de Groot N.N."/>
        </authorList>
    </citation>
    <scope>NUCLEOTIDE SEQUENCE [LARGE SCALE GENOMIC DNA]</scope>
    <source>
        <strain evidence="2 3">DSM 21039</strain>
    </source>
</reference>
<sequence>MVDGRWSMAVSGEAVCAPATSMLQQVNPLRTNINMIWIEKTFESLTTTELYELLHLRSEVFVVEQNCPYQDMDYADQQAVHVMGYNDDHKLVAYTRLFGPGIKYEMASIGRVITAKEVRGTGAGRALMEKSIALLEARFGKQPIKIGAQQYLLNFYSSLGFRQSSDMYLEDGIPHVEMIRE</sequence>
<dbReference type="AlphaFoldDB" id="A0A1H7HWC3"/>
<name>A0A1H7HWC3_9BACT</name>
<dbReference type="STRING" id="573321.SAMN04488505_101364"/>
<organism evidence="2 3">
    <name type="scientific">Chitinophaga rupis</name>
    <dbReference type="NCBI Taxonomy" id="573321"/>
    <lineage>
        <taxon>Bacteria</taxon>
        <taxon>Pseudomonadati</taxon>
        <taxon>Bacteroidota</taxon>
        <taxon>Chitinophagia</taxon>
        <taxon>Chitinophagales</taxon>
        <taxon>Chitinophagaceae</taxon>
        <taxon>Chitinophaga</taxon>
    </lineage>
</organism>
<feature type="domain" description="N-acetyltransferase" evidence="1">
    <location>
        <begin position="40"/>
        <end position="181"/>
    </location>
</feature>
<evidence type="ECO:0000259" key="1">
    <source>
        <dbReference type="PROSITE" id="PS51186"/>
    </source>
</evidence>
<dbReference type="EMBL" id="FOBB01000001">
    <property type="protein sequence ID" value="SEK52525.1"/>
    <property type="molecule type" value="Genomic_DNA"/>
</dbReference>